<evidence type="ECO:0000313" key="3">
    <source>
        <dbReference type="Proteomes" id="UP000800200"/>
    </source>
</evidence>
<dbReference type="AlphaFoldDB" id="A0A6A6DMS2"/>
<dbReference type="Proteomes" id="UP000800200">
    <property type="component" value="Unassembled WGS sequence"/>
</dbReference>
<evidence type="ECO:0000256" key="1">
    <source>
        <dbReference type="SAM" id="MobiDB-lite"/>
    </source>
</evidence>
<keyword evidence="3" id="KW-1185">Reference proteome</keyword>
<reference evidence="2" key="1">
    <citation type="journal article" date="2020" name="Stud. Mycol.">
        <title>101 Dothideomycetes genomes: a test case for predicting lifestyles and emergence of pathogens.</title>
        <authorList>
            <person name="Haridas S."/>
            <person name="Albert R."/>
            <person name="Binder M."/>
            <person name="Bloem J."/>
            <person name="Labutti K."/>
            <person name="Salamov A."/>
            <person name="Andreopoulos B."/>
            <person name="Baker S."/>
            <person name="Barry K."/>
            <person name="Bills G."/>
            <person name="Bluhm B."/>
            <person name="Cannon C."/>
            <person name="Castanera R."/>
            <person name="Culley D."/>
            <person name="Daum C."/>
            <person name="Ezra D."/>
            <person name="Gonzalez J."/>
            <person name="Henrissat B."/>
            <person name="Kuo A."/>
            <person name="Liang C."/>
            <person name="Lipzen A."/>
            <person name="Lutzoni F."/>
            <person name="Magnuson J."/>
            <person name="Mondo S."/>
            <person name="Nolan M."/>
            <person name="Ohm R."/>
            <person name="Pangilinan J."/>
            <person name="Park H.-J."/>
            <person name="Ramirez L."/>
            <person name="Alfaro M."/>
            <person name="Sun H."/>
            <person name="Tritt A."/>
            <person name="Yoshinaga Y."/>
            <person name="Zwiers L.-H."/>
            <person name="Turgeon B."/>
            <person name="Goodwin S."/>
            <person name="Spatafora J."/>
            <person name="Crous P."/>
            <person name="Grigoriev I."/>
        </authorList>
    </citation>
    <scope>NUCLEOTIDE SEQUENCE</scope>
    <source>
        <strain evidence="2">CBS 207.26</strain>
    </source>
</reference>
<feature type="region of interest" description="Disordered" evidence="1">
    <location>
        <begin position="122"/>
        <end position="143"/>
    </location>
</feature>
<proteinExistence type="predicted"/>
<name>A0A6A6DMS2_9PEZI</name>
<sequence length="161" mass="18189">MPGSNLKMERILIAMYAIARVQIIKSIKSLAKDVKYKIRGELRVVQEVADEAFRDDQGVPTDHLGLQLHLSDFAYEDLAQDEIGDHGRELVASAQQLCQYLTAAETKVQQVGSLGKHSMALRVKKRRRSETPPEQIISGDEARYVEQEKRAAKRIADDDRD</sequence>
<protein>
    <submittedName>
        <fullName evidence="2">Uncharacterized protein</fullName>
    </submittedName>
</protein>
<evidence type="ECO:0000313" key="2">
    <source>
        <dbReference type="EMBL" id="KAF2180844.1"/>
    </source>
</evidence>
<dbReference type="OrthoDB" id="3485856at2759"/>
<dbReference type="EMBL" id="ML994656">
    <property type="protein sequence ID" value="KAF2180844.1"/>
    <property type="molecule type" value="Genomic_DNA"/>
</dbReference>
<accession>A0A6A6DMS2</accession>
<gene>
    <name evidence="2" type="ORF">K469DRAFT_753181</name>
</gene>
<organism evidence="2 3">
    <name type="scientific">Zopfia rhizophila CBS 207.26</name>
    <dbReference type="NCBI Taxonomy" id="1314779"/>
    <lineage>
        <taxon>Eukaryota</taxon>
        <taxon>Fungi</taxon>
        <taxon>Dikarya</taxon>
        <taxon>Ascomycota</taxon>
        <taxon>Pezizomycotina</taxon>
        <taxon>Dothideomycetes</taxon>
        <taxon>Dothideomycetes incertae sedis</taxon>
        <taxon>Zopfiaceae</taxon>
        <taxon>Zopfia</taxon>
    </lineage>
</organism>